<evidence type="ECO:0000313" key="1">
    <source>
        <dbReference type="EMBL" id="MBU3842398.1"/>
    </source>
</evidence>
<organism evidence="1 2">
    <name type="scientific">Candidatus Fusobacterium pullicola</name>
    <dbReference type="NCBI Taxonomy" id="2838601"/>
    <lineage>
        <taxon>Bacteria</taxon>
        <taxon>Fusobacteriati</taxon>
        <taxon>Fusobacteriota</taxon>
        <taxon>Fusobacteriia</taxon>
        <taxon>Fusobacteriales</taxon>
        <taxon>Fusobacteriaceae</taxon>
        <taxon>Fusobacterium</taxon>
    </lineage>
</organism>
<name>A0A9E2NX69_9FUSO</name>
<accession>A0A9E2NX69</accession>
<evidence type="ECO:0000313" key="2">
    <source>
        <dbReference type="Proteomes" id="UP000724657"/>
    </source>
</evidence>
<sequence>MNEKYSILLLHKGFRGIKKHVSKELKDTYDLIRSMKYRITDLKKLSVVEVIFIRQRCYELKVGSFDELLKTLEIDVTYDERGIKRGIKNNV</sequence>
<gene>
    <name evidence="1" type="ORF">IAA47_05375</name>
</gene>
<reference evidence="1" key="2">
    <citation type="submission" date="2021-04" db="EMBL/GenBank/DDBJ databases">
        <authorList>
            <person name="Gilroy R."/>
        </authorList>
    </citation>
    <scope>NUCLEOTIDE SEQUENCE</scope>
    <source>
        <strain evidence="1">A6-441</strain>
    </source>
</reference>
<dbReference type="EMBL" id="JAHLFN010000054">
    <property type="protein sequence ID" value="MBU3842398.1"/>
    <property type="molecule type" value="Genomic_DNA"/>
</dbReference>
<comment type="caution">
    <text evidence="1">The sequence shown here is derived from an EMBL/GenBank/DDBJ whole genome shotgun (WGS) entry which is preliminary data.</text>
</comment>
<proteinExistence type="predicted"/>
<reference evidence="1" key="1">
    <citation type="journal article" date="2021" name="PeerJ">
        <title>Extensive microbial diversity within the chicken gut microbiome revealed by metagenomics and culture.</title>
        <authorList>
            <person name="Gilroy R."/>
            <person name="Ravi A."/>
            <person name="Getino M."/>
            <person name="Pursley I."/>
            <person name="Horton D.L."/>
            <person name="Alikhan N.F."/>
            <person name="Baker D."/>
            <person name="Gharbi K."/>
            <person name="Hall N."/>
            <person name="Watson M."/>
            <person name="Adriaenssens E.M."/>
            <person name="Foster-Nyarko E."/>
            <person name="Jarju S."/>
            <person name="Secka A."/>
            <person name="Antonio M."/>
            <person name="Oren A."/>
            <person name="Chaudhuri R.R."/>
            <person name="La Ragione R."/>
            <person name="Hildebrand F."/>
            <person name="Pallen M.J."/>
        </authorList>
    </citation>
    <scope>NUCLEOTIDE SEQUENCE</scope>
    <source>
        <strain evidence="1">A6-441</strain>
    </source>
</reference>
<dbReference type="AlphaFoldDB" id="A0A9E2NX69"/>
<dbReference type="Proteomes" id="UP000724657">
    <property type="component" value="Unassembled WGS sequence"/>
</dbReference>
<protein>
    <submittedName>
        <fullName evidence="1">Uncharacterized protein</fullName>
    </submittedName>
</protein>